<keyword evidence="2" id="KW-0472">Membrane</keyword>
<evidence type="ECO:0000256" key="3">
    <source>
        <dbReference type="SAM" id="SignalP"/>
    </source>
</evidence>
<proteinExistence type="predicted"/>
<dbReference type="RefSeq" id="WP_151423873.1">
    <property type="nucleotide sequence ID" value="NZ_WBJX01000003.1"/>
</dbReference>
<reference evidence="4 5" key="1">
    <citation type="submission" date="2019-09" db="EMBL/GenBank/DDBJ databases">
        <title>Phylogeny of genus Pseudoclavibacter and closely related genus.</title>
        <authorList>
            <person name="Li Y."/>
        </authorList>
    </citation>
    <scope>NUCLEOTIDE SEQUENCE [LARGE SCALE GENOMIC DNA]</scope>
    <source>
        <strain evidence="4 5">THG-MD12</strain>
    </source>
</reference>
<accession>A0A7J5B180</accession>
<dbReference type="OrthoDB" id="4985746at2"/>
<evidence type="ECO:0000313" key="5">
    <source>
        <dbReference type="Proteomes" id="UP000490386"/>
    </source>
</evidence>
<organism evidence="4 5">
    <name type="scientific">Pseudoclavibacter terrae</name>
    <dbReference type="NCBI Taxonomy" id="1530195"/>
    <lineage>
        <taxon>Bacteria</taxon>
        <taxon>Bacillati</taxon>
        <taxon>Actinomycetota</taxon>
        <taxon>Actinomycetes</taxon>
        <taxon>Micrococcales</taxon>
        <taxon>Microbacteriaceae</taxon>
        <taxon>Pseudoclavibacter</taxon>
    </lineage>
</organism>
<keyword evidence="3" id="KW-0732">Signal</keyword>
<gene>
    <name evidence="4" type="ORF">F8O03_10765</name>
</gene>
<comment type="caution">
    <text evidence="4">The sequence shown here is derived from an EMBL/GenBank/DDBJ whole genome shotgun (WGS) entry which is preliminary data.</text>
</comment>
<feature type="region of interest" description="Disordered" evidence="1">
    <location>
        <begin position="774"/>
        <end position="804"/>
    </location>
</feature>
<name>A0A7J5B180_9MICO</name>
<protein>
    <recommendedName>
        <fullName evidence="6">2-oxoglutarate dehydrogenase</fullName>
    </recommendedName>
</protein>
<dbReference type="AlphaFoldDB" id="A0A7J5B180"/>
<dbReference type="Proteomes" id="UP000490386">
    <property type="component" value="Unassembled WGS sequence"/>
</dbReference>
<feature type="chain" id="PRO_5029532118" description="2-oxoglutarate dehydrogenase" evidence="3">
    <location>
        <begin position="41"/>
        <end position="804"/>
    </location>
</feature>
<feature type="compositionally biased region" description="Low complexity" evidence="1">
    <location>
        <begin position="338"/>
        <end position="361"/>
    </location>
</feature>
<feature type="signal peptide" evidence="3">
    <location>
        <begin position="1"/>
        <end position="40"/>
    </location>
</feature>
<feature type="region of interest" description="Disordered" evidence="1">
    <location>
        <begin position="332"/>
        <end position="404"/>
    </location>
</feature>
<evidence type="ECO:0008006" key="6">
    <source>
        <dbReference type="Google" id="ProtNLM"/>
    </source>
</evidence>
<feature type="transmembrane region" description="Helical" evidence="2">
    <location>
        <begin position="746"/>
        <end position="764"/>
    </location>
</feature>
<sequence length="804" mass="83068">MDHAPRAAVPRFLRACARRVVPATLLASLLALGVTGGASAAPTSQPAGATTSVGSAMVGTAAVEPRAIADAPDGQVSIYAAPADGGLVQPGGPLVVELVVVNKTDAQLAPAQLELSVGSSTIDTRFALDAWSESSSEAELDRLDLVASLGSGPIAAGETTTVSVSVPADGLPFAATDDFGPRAMAAALVSGDSKLAQARSTIVLNGVAAAEPTLVSTVVPITSGLLADADEPLLSVDSLLEQTAPGGRLDEILSAVEASPNATVAIDPRLLASIRVLGSAAPESALSWLDRLTALENQTFELPFADASLTLQSQWGAQQPLEVTNFDFDIDPANFADPAATATQTPTPTATETTDTGTTTPSEDGDADTSNGVDASATPEATDAESPTASPTEEAEPLAPPLPTTESLVSFPYSMSGVVWPQAGTVQSTDLDKFRGWGGESIILDDTNAGVSADADFTESAQATVAGWNAVVAEKILDDAFDDAVHATTDEEWNEAATRIATLLAVVTRELPYEPRTLVGTVTRDEFDGERLAQTLQFVDGLSWAATTPLTFPGDDDTDRREASLIDGSVGETAFNRMTGVMQTIERAQVISTIFDDPLDYSDPVRTAGVGALSTGWANDPAGAQTAASSLRDYVTVTESSVQLGDTSEALIVGRDTELPLFVSNAVPNRKVTVLVELRPTTGAVETGDAVALSIEPNSMSRVGIPITAIANGTTYVTVNVMTPEGEPLASTKQIRLDVRAEWESIAILIASIGLAVLFIAGLVRTIRRRRAAVAGATTDDDTGAEPEADVDTDTVDATESTKE</sequence>
<keyword evidence="2" id="KW-0812">Transmembrane</keyword>
<keyword evidence="5" id="KW-1185">Reference proteome</keyword>
<evidence type="ECO:0000256" key="2">
    <source>
        <dbReference type="SAM" id="Phobius"/>
    </source>
</evidence>
<dbReference type="Pfam" id="PF19516">
    <property type="entry name" value="DUF6049"/>
    <property type="match status" value="1"/>
</dbReference>
<dbReference type="EMBL" id="WBJX01000003">
    <property type="protein sequence ID" value="KAB1637688.1"/>
    <property type="molecule type" value="Genomic_DNA"/>
</dbReference>
<evidence type="ECO:0000256" key="1">
    <source>
        <dbReference type="SAM" id="MobiDB-lite"/>
    </source>
</evidence>
<dbReference type="InterPro" id="IPR046112">
    <property type="entry name" value="DUF6049"/>
</dbReference>
<keyword evidence="2" id="KW-1133">Transmembrane helix</keyword>
<evidence type="ECO:0000313" key="4">
    <source>
        <dbReference type="EMBL" id="KAB1637688.1"/>
    </source>
</evidence>
<feature type="compositionally biased region" description="Acidic residues" evidence="1">
    <location>
        <begin position="779"/>
        <end position="797"/>
    </location>
</feature>